<keyword evidence="2" id="KW-0808">Transferase</keyword>
<gene>
    <name evidence="2" type="ORF">B277_14598</name>
</gene>
<name>K1ELF7_9MICO</name>
<dbReference type="SUPFAM" id="SSF51161">
    <property type="entry name" value="Trimeric LpxA-like enzymes"/>
    <property type="match status" value="1"/>
</dbReference>
<accession>K1ELF7</accession>
<dbReference type="InterPro" id="IPR051159">
    <property type="entry name" value="Hexapeptide_acetyltransf"/>
</dbReference>
<dbReference type="Gene3D" id="2.160.10.10">
    <property type="entry name" value="Hexapeptide repeat proteins"/>
    <property type="match status" value="1"/>
</dbReference>
<feature type="region of interest" description="Disordered" evidence="1">
    <location>
        <begin position="181"/>
        <end position="215"/>
    </location>
</feature>
<dbReference type="GO" id="GO:0016740">
    <property type="term" value="F:transferase activity"/>
    <property type="evidence" value="ECO:0007669"/>
    <property type="project" value="UniProtKB-KW"/>
</dbReference>
<evidence type="ECO:0000313" key="2">
    <source>
        <dbReference type="EMBL" id="EKA60138.1"/>
    </source>
</evidence>
<dbReference type="InterPro" id="IPR011004">
    <property type="entry name" value="Trimer_LpxA-like_sf"/>
</dbReference>
<dbReference type="PATRIC" id="fig|1210046.3.peg.2804"/>
<evidence type="ECO:0000256" key="1">
    <source>
        <dbReference type="SAM" id="MobiDB-lite"/>
    </source>
</evidence>
<dbReference type="OrthoDB" id="2643438at2"/>
<comment type="caution">
    <text evidence="2">The sequence shown here is derived from an EMBL/GenBank/DDBJ whole genome shotgun (WGS) entry which is preliminary data.</text>
</comment>
<dbReference type="AlphaFoldDB" id="K1ELF7"/>
<dbReference type="CDD" id="cd04647">
    <property type="entry name" value="LbH_MAT_like"/>
    <property type="match status" value="1"/>
</dbReference>
<dbReference type="Proteomes" id="UP000004474">
    <property type="component" value="Unassembled WGS sequence"/>
</dbReference>
<dbReference type="RefSeq" id="WP_007929377.1">
    <property type="nucleotide sequence ID" value="NZ_ALWX01000077.1"/>
</dbReference>
<proteinExistence type="predicted"/>
<organism evidence="2 3">
    <name type="scientific">Janibacter hoylei PVAS-1</name>
    <dbReference type="NCBI Taxonomy" id="1210046"/>
    <lineage>
        <taxon>Bacteria</taxon>
        <taxon>Bacillati</taxon>
        <taxon>Actinomycetota</taxon>
        <taxon>Actinomycetes</taxon>
        <taxon>Micrococcales</taxon>
        <taxon>Intrasporangiaceae</taxon>
        <taxon>Janibacter</taxon>
    </lineage>
</organism>
<dbReference type="eggNOG" id="COG0110">
    <property type="taxonomic scope" value="Bacteria"/>
</dbReference>
<dbReference type="PANTHER" id="PTHR23416">
    <property type="entry name" value="SIALIC ACID SYNTHASE-RELATED"/>
    <property type="match status" value="1"/>
</dbReference>
<dbReference type="EMBL" id="ALWX01000077">
    <property type="protein sequence ID" value="EKA60138.1"/>
    <property type="molecule type" value="Genomic_DNA"/>
</dbReference>
<protein>
    <submittedName>
        <fullName evidence="2">Acetyltransferase</fullName>
    </submittedName>
</protein>
<reference evidence="2 3" key="1">
    <citation type="journal article" date="2012" name="J. Bacteriol.">
        <title>Genome Sequence of Janibacter hoylei MTCC8307, Isolated from the Stratospheric Air.</title>
        <authorList>
            <person name="Pawar S.P."/>
            <person name="Dhotre D.P."/>
            <person name="Shetty S.A."/>
            <person name="Chowdhury S.P."/>
            <person name="Chaudhari B.L."/>
            <person name="Shouche Y.S."/>
        </authorList>
    </citation>
    <scope>NUCLEOTIDE SEQUENCE [LARGE SCALE GENOMIC DNA]</scope>
    <source>
        <strain evidence="2 3">PVAS-1</strain>
    </source>
</reference>
<sequence>MASSHLTWWHWARWVVANRAWSHHHVLGYLRMVRAKLTTPGLVFEGPCFIGPGVQFQVTPGTGRLVVGAYTHIGGGSALRAHEGTLRIGAKTVIGIRNTFNTWLDIEVGEACLFADDVYVCDFDHRTEDLDTPIKDQGIIKSPVRFGDDVWVATKCVITRGTDIGAHSVVGAGAVVRGGASPLRRARRGARPRAQAARAGRRHRGRARPAGGVVT</sequence>
<evidence type="ECO:0000313" key="3">
    <source>
        <dbReference type="Proteomes" id="UP000004474"/>
    </source>
</evidence>
<dbReference type="STRING" id="1210046.B277_14598"/>